<dbReference type="EMBL" id="MCFC01000014">
    <property type="protein sequence ID" value="ORY31627.1"/>
    <property type="molecule type" value="Genomic_DNA"/>
</dbReference>
<comment type="catalytic activity">
    <reaction evidence="1">
        <text>Exonucleolytic cleavage of poly(A) to 5'-AMP.</text>
        <dbReference type="EC" id="3.1.13.4"/>
    </reaction>
</comment>
<evidence type="ECO:0000256" key="22">
    <source>
        <dbReference type="ARBA" id="ARBA00033317"/>
    </source>
</evidence>
<dbReference type="Proteomes" id="UP000193986">
    <property type="component" value="Unassembled WGS sequence"/>
</dbReference>
<keyword evidence="13 26" id="KW-0269">Exonuclease</keyword>
<dbReference type="SMART" id="SM00369">
    <property type="entry name" value="LRR_TYP"/>
    <property type="match status" value="3"/>
</dbReference>
<evidence type="ECO:0000313" key="26">
    <source>
        <dbReference type="EMBL" id="ORY31627.1"/>
    </source>
</evidence>
<evidence type="ECO:0000256" key="13">
    <source>
        <dbReference type="ARBA" id="ARBA00022839"/>
    </source>
</evidence>
<evidence type="ECO:0000256" key="23">
    <source>
        <dbReference type="PROSITE-ProRule" id="PRU00176"/>
    </source>
</evidence>
<evidence type="ECO:0000256" key="3">
    <source>
        <dbReference type="ARBA" id="ARBA00004123"/>
    </source>
</evidence>
<keyword evidence="18" id="KW-0539">Nucleus</keyword>
<dbReference type="Pfam" id="PF00076">
    <property type="entry name" value="RRM_1"/>
    <property type="match status" value="1"/>
</dbReference>
<dbReference type="SMART" id="SM01218">
    <property type="entry name" value="FoP_duplication"/>
    <property type="match status" value="1"/>
</dbReference>
<sequence length="1008" mass="107820">MDIDKPLDELIPKRQPKTRGTATGPRQSRERAAPTPYARPPVRSTDEAWVHDMSGGGGPRRGAGGRAPIANVAGTGAGFTGVSPRIEIVGLHYEVTPSDLKGIFSKAGTIVQGPTIRYDRSGRSRGEATVEFASYQQAKTAINMFDGAMTKGVTFQDPALHHTDTSEGQTISIRLLPPVVARAAPAAARGAPAGGSLLSRISGGNAAPAAGPRGGGAPRGRGVGGRGRGAPAARGGRKAPANSGDLDKELDSFMGQSTTMFYPHQPPASSTSKAHHHPDGSANGGPNGWVGGGRHPFQPGGGGSGGTGNGMPMPNPGFGGLASHFQHHGPPHLTHGHGPHHPSLGSAGPGGMHLVQQNSGGMGMGVGPGGYGMGMFGAGGQGQASPPKAEQIPMTPIWQQQLAVAEASRNASSPHHRARAAAMASRNKASSAVQIKPDATGPDAQSSHRKNHSLQVTGVATNGDRGHTPDFLSDGLSTPGMSNVDPANPSTAPAPVDDEDEKPSEPWHGMDLGGIKLRNLSSALFTFTHVTELFINHNALTSLPPSISSMRQLKILDVTGNELSSLPPELGTLSKLKELMLFDNHLTTLPPELGTLYQLEFLGIAGNPMDERYEKMVANGGATALIQHLRDSCPVGPGPPQREWIEIAPDVSSPTSGQQESFTVLTYNILCHTFAPGSSYSYTPGWALDWQYRKQTILNEIVNASADVVCLQEIDCEQYADFFYPELKEHGYEGSHYPRTRARTMSPEEAKVVDGCATFWKSDRFNLIETQVVEFNQIALRRDELRSDDMFNRVMSRDNIAVVASLEFQASGARLMVANSHIYWDHRYRDVKLVQIGMLMGELEKIVDRFAALPAKLSADPEYNNGRVPTYDRAEHGRDIPLILCVDLNSLAGSAVYDYLSTGRIEPGHEDFMSHSYGTYTAKGLQHHLGLQSACASMGEMKMTNFTPTFDATIDYIFYTPRNIKVTSVLGDVDRAYLDKAVGFPNAHFPSDHIPVFAQFRILGRKGR</sequence>
<dbReference type="Pfam" id="PF03372">
    <property type="entry name" value="Exo_endo_phos"/>
    <property type="match status" value="1"/>
</dbReference>
<evidence type="ECO:0000256" key="16">
    <source>
        <dbReference type="ARBA" id="ARBA00023015"/>
    </source>
</evidence>
<keyword evidence="14" id="KW-0460">Magnesium</keyword>
<dbReference type="InParanoid" id="A0A1Y2BAW0"/>
<keyword evidence="8" id="KW-0433">Leucine-rich repeat</keyword>
<evidence type="ECO:0000256" key="14">
    <source>
        <dbReference type="ARBA" id="ARBA00022842"/>
    </source>
</evidence>
<comment type="similarity">
    <text evidence="5">Belongs to the CCR4/nocturin family.</text>
</comment>
<dbReference type="CDD" id="cd09097">
    <property type="entry name" value="Deadenylase_CCR4"/>
    <property type="match status" value="1"/>
</dbReference>
<comment type="caution">
    <text evidence="26">The sequence shown here is derived from an EMBL/GenBank/DDBJ whole genome shotgun (WGS) entry which is preliminary data.</text>
</comment>
<dbReference type="GO" id="GO:0004535">
    <property type="term" value="F:poly(A)-specific ribonuclease activity"/>
    <property type="evidence" value="ECO:0007669"/>
    <property type="project" value="UniProtKB-EC"/>
</dbReference>
<keyword evidence="12" id="KW-0378">Hydrolase</keyword>
<dbReference type="InterPro" id="IPR025715">
    <property type="entry name" value="FoP_C"/>
</dbReference>
<evidence type="ECO:0000256" key="24">
    <source>
        <dbReference type="SAM" id="MobiDB-lite"/>
    </source>
</evidence>
<dbReference type="OrthoDB" id="428734at2759"/>
<dbReference type="SMART" id="SM00360">
    <property type="entry name" value="RRM"/>
    <property type="match status" value="1"/>
</dbReference>
<evidence type="ECO:0000256" key="21">
    <source>
        <dbReference type="ARBA" id="ARBA00031469"/>
    </source>
</evidence>
<dbReference type="InterPro" id="IPR001611">
    <property type="entry name" value="Leu-rich_rpt"/>
</dbReference>
<feature type="compositionally biased region" description="Gly residues" evidence="24">
    <location>
        <begin position="212"/>
        <end position="228"/>
    </location>
</feature>
<evidence type="ECO:0000313" key="27">
    <source>
        <dbReference type="Proteomes" id="UP000193986"/>
    </source>
</evidence>
<keyword evidence="9" id="KW-0540">Nuclease</keyword>
<evidence type="ECO:0000256" key="11">
    <source>
        <dbReference type="ARBA" id="ARBA00022737"/>
    </source>
</evidence>
<evidence type="ECO:0000256" key="2">
    <source>
        <dbReference type="ARBA" id="ARBA00001946"/>
    </source>
</evidence>
<dbReference type="Pfam" id="PF13855">
    <property type="entry name" value="LRR_8"/>
    <property type="match status" value="1"/>
</dbReference>
<reference evidence="26 27" key="1">
    <citation type="submission" date="2016-07" db="EMBL/GenBank/DDBJ databases">
        <title>Pervasive Adenine N6-methylation of Active Genes in Fungi.</title>
        <authorList>
            <consortium name="DOE Joint Genome Institute"/>
            <person name="Mondo S.J."/>
            <person name="Dannebaum R.O."/>
            <person name="Kuo R.C."/>
            <person name="Labutti K."/>
            <person name="Haridas S."/>
            <person name="Kuo A."/>
            <person name="Salamov A."/>
            <person name="Ahrendt S.R."/>
            <person name="Lipzen A."/>
            <person name="Sullivan W."/>
            <person name="Andreopoulos W.B."/>
            <person name="Clum A."/>
            <person name="Lindquist E."/>
            <person name="Daum C."/>
            <person name="Ramamoorthy G.K."/>
            <person name="Gryganskyi A."/>
            <person name="Culley D."/>
            <person name="Magnuson J.K."/>
            <person name="James T.Y."/>
            <person name="O'Malley M.A."/>
            <person name="Stajich J.E."/>
            <person name="Spatafora J.W."/>
            <person name="Visel A."/>
            <person name="Grigoriev I.V."/>
        </authorList>
    </citation>
    <scope>NUCLEOTIDE SEQUENCE [LARGE SCALE GENOMIC DNA]</scope>
    <source>
        <strain evidence="26 27">68-887.2</strain>
    </source>
</reference>
<dbReference type="PANTHER" id="PTHR12121:SF100">
    <property type="entry name" value="POLY(A)-SPECIFIC RIBONUCLEASE"/>
    <property type="match status" value="1"/>
</dbReference>
<keyword evidence="10" id="KW-0479">Metal-binding</keyword>
<dbReference type="SUPFAM" id="SSF56219">
    <property type="entry name" value="DNase I-like"/>
    <property type="match status" value="1"/>
</dbReference>
<comment type="cofactor">
    <cofactor evidence="2">
        <name>Mg(2+)</name>
        <dbReference type="ChEBI" id="CHEBI:18420"/>
    </cofactor>
</comment>
<dbReference type="FunCoup" id="A0A1Y2BAW0">
    <property type="interactions" value="411"/>
</dbReference>
<dbReference type="Pfam" id="PF13865">
    <property type="entry name" value="FoP_duplication"/>
    <property type="match status" value="1"/>
</dbReference>
<dbReference type="InterPro" id="IPR005135">
    <property type="entry name" value="Endo/exonuclease/phosphatase"/>
</dbReference>
<organism evidence="26 27">
    <name type="scientific">Naematelia encephala</name>
    <dbReference type="NCBI Taxonomy" id="71784"/>
    <lineage>
        <taxon>Eukaryota</taxon>
        <taxon>Fungi</taxon>
        <taxon>Dikarya</taxon>
        <taxon>Basidiomycota</taxon>
        <taxon>Agaricomycotina</taxon>
        <taxon>Tremellomycetes</taxon>
        <taxon>Tremellales</taxon>
        <taxon>Naemateliaceae</taxon>
        <taxon>Naematelia</taxon>
    </lineage>
</organism>
<feature type="compositionally biased region" description="Low complexity" evidence="24">
    <location>
        <begin position="229"/>
        <end position="241"/>
    </location>
</feature>
<dbReference type="Gene3D" id="3.30.70.330">
    <property type="match status" value="1"/>
</dbReference>
<keyword evidence="7" id="KW-0963">Cytoplasm</keyword>
<dbReference type="InterPro" id="IPR003591">
    <property type="entry name" value="Leu-rich_rpt_typical-subtyp"/>
</dbReference>
<dbReference type="PROSITE" id="PS50102">
    <property type="entry name" value="RRM"/>
    <property type="match status" value="1"/>
</dbReference>
<dbReference type="InterPro" id="IPR035979">
    <property type="entry name" value="RBD_domain_sf"/>
</dbReference>
<feature type="region of interest" description="Disordered" evidence="24">
    <location>
        <begin position="204"/>
        <end position="361"/>
    </location>
</feature>
<evidence type="ECO:0000259" key="25">
    <source>
        <dbReference type="PROSITE" id="PS50102"/>
    </source>
</evidence>
<evidence type="ECO:0000256" key="7">
    <source>
        <dbReference type="ARBA" id="ARBA00022490"/>
    </source>
</evidence>
<accession>A0A1Y2BAW0</accession>
<evidence type="ECO:0000256" key="9">
    <source>
        <dbReference type="ARBA" id="ARBA00022722"/>
    </source>
</evidence>
<dbReference type="SUPFAM" id="SSF52075">
    <property type="entry name" value="Outer arm dynein light chain 1"/>
    <property type="match status" value="1"/>
</dbReference>
<keyword evidence="11" id="KW-0677">Repeat</keyword>
<evidence type="ECO:0000256" key="8">
    <source>
        <dbReference type="ARBA" id="ARBA00022614"/>
    </source>
</evidence>
<dbReference type="EC" id="3.1.13.4" evidence="6"/>
<dbReference type="Gene3D" id="3.80.10.10">
    <property type="entry name" value="Ribonuclease Inhibitor"/>
    <property type="match status" value="1"/>
</dbReference>
<keyword evidence="27" id="KW-1185">Reference proteome</keyword>
<dbReference type="STRING" id="71784.A0A1Y2BAW0"/>
<dbReference type="Gene3D" id="3.60.10.10">
    <property type="entry name" value="Endonuclease/exonuclease/phosphatase"/>
    <property type="match status" value="1"/>
</dbReference>
<feature type="compositionally biased region" description="Gly residues" evidence="24">
    <location>
        <begin position="54"/>
        <end position="65"/>
    </location>
</feature>
<keyword evidence="26" id="KW-0255">Endonuclease</keyword>
<dbReference type="SUPFAM" id="SSF54928">
    <property type="entry name" value="RNA-binding domain, RBD"/>
    <property type="match status" value="1"/>
</dbReference>
<evidence type="ECO:0000256" key="17">
    <source>
        <dbReference type="ARBA" id="ARBA00023163"/>
    </source>
</evidence>
<evidence type="ECO:0000256" key="1">
    <source>
        <dbReference type="ARBA" id="ARBA00001663"/>
    </source>
</evidence>
<evidence type="ECO:0000256" key="10">
    <source>
        <dbReference type="ARBA" id="ARBA00022723"/>
    </source>
</evidence>
<keyword evidence="15 23" id="KW-0694">RNA-binding</keyword>
<name>A0A1Y2BAW0_9TREE</name>
<feature type="compositionally biased region" description="Basic residues" evidence="24">
    <location>
        <begin position="325"/>
        <end position="340"/>
    </location>
</feature>
<dbReference type="GO" id="GO:0004519">
    <property type="term" value="F:endonuclease activity"/>
    <property type="evidence" value="ECO:0007669"/>
    <property type="project" value="UniProtKB-KW"/>
</dbReference>
<evidence type="ECO:0000256" key="12">
    <source>
        <dbReference type="ARBA" id="ARBA00022801"/>
    </source>
</evidence>
<feature type="compositionally biased region" description="Gly residues" evidence="24">
    <location>
        <begin position="282"/>
        <end position="309"/>
    </location>
</feature>
<evidence type="ECO:0000256" key="5">
    <source>
        <dbReference type="ARBA" id="ARBA00010774"/>
    </source>
</evidence>
<evidence type="ECO:0000256" key="18">
    <source>
        <dbReference type="ARBA" id="ARBA00023242"/>
    </source>
</evidence>
<protein>
    <recommendedName>
        <fullName evidence="19">CCR4-Not complex 3'-5'-exoribonuclease subunit Ccr4</fullName>
        <ecNumber evidence="6">3.1.13.4</ecNumber>
    </recommendedName>
    <alternativeName>
        <fullName evidence="20">Carbon catabolite repressor protein 4</fullName>
    </alternativeName>
    <alternativeName>
        <fullName evidence="21">Cytoplasmic deadenylase</fullName>
    </alternativeName>
    <alternativeName>
        <fullName evidence="22">Glucose-repressible alcohol dehydrogenase transcriptional effector</fullName>
    </alternativeName>
</protein>
<feature type="region of interest" description="Disordered" evidence="24">
    <location>
        <begin position="1"/>
        <end position="66"/>
    </location>
</feature>
<dbReference type="InterPro" id="IPR000504">
    <property type="entry name" value="RRM_dom"/>
</dbReference>
<keyword evidence="17" id="KW-0804">Transcription</keyword>
<dbReference type="AlphaFoldDB" id="A0A1Y2BAW0"/>
<dbReference type="GO" id="GO:0005737">
    <property type="term" value="C:cytoplasm"/>
    <property type="evidence" value="ECO:0007669"/>
    <property type="project" value="UniProtKB-SubCell"/>
</dbReference>
<feature type="domain" description="RRM" evidence="25">
    <location>
        <begin position="84"/>
        <end position="178"/>
    </location>
</feature>
<proteinExistence type="inferred from homology"/>
<dbReference type="GO" id="GO:0005634">
    <property type="term" value="C:nucleus"/>
    <property type="evidence" value="ECO:0007669"/>
    <property type="project" value="UniProtKB-SubCell"/>
</dbReference>
<evidence type="ECO:0000256" key="15">
    <source>
        <dbReference type="ARBA" id="ARBA00022884"/>
    </source>
</evidence>
<keyword evidence="16" id="KW-0805">Transcription regulation</keyword>
<feature type="region of interest" description="Disordered" evidence="24">
    <location>
        <begin position="401"/>
        <end position="509"/>
    </location>
</feature>
<dbReference type="InterPro" id="IPR036691">
    <property type="entry name" value="Endo/exonu/phosph_ase_sf"/>
</dbReference>
<dbReference type="PANTHER" id="PTHR12121">
    <property type="entry name" value="CARBON CATABOLITE REPRESSOR PROTEIN 4"/>
    <property type="match status" value="1"/>
</dbReference>
<feature type="compositionally biased region" description="Low complexity" evidence="24">
    <location>
        <begin position="420"/>
        <end position="432"/>
    </location>
</feature>
<dbReference type="InterPro" id="IPR050410">
    <property type="entry name" value="CCR4/nocturin_mRNA_transcr"/>
</dbReference>
<dbReference type="InterPro" id="IPR032675">
    <property type="entry name" value="LRR_dom_sf"/>
</dbReference>
<evidence type="ECO:0000256" key="6">
    <source>
        <dbReference type="ARBA" id="ARBA00012161"/>
    </source>
</evidence>
<dbReference type="InterPro" id="IPR012677">
    <property type="entry name" value="Nucleotide-bd_a/b_plait_sf"/>
</dbReference>
<feature type="compositionally biased region" description="Basic and acidic residues" evidence="24">
    <location>
        <begin position="1"/>
        <end position="12"/>
    </location>
</feature>
<gene>
    <name evidence="26" type="ORF">BCR39DRAFT_587412</name>
</gene>
<evidence type="ECO:0000256" key="19">
    <source>
        <dbReference type="ARBA" id="ARBA00023475"/>
    </source>
</evidence>
<comment type="subcellular location">
    <subcellularLocation>
        <location evidence="4">Cytoplasm</location>
    </subcellularLocation>
    <subcellularLocation>
        <location evidence="3">Nucleus</location>
    </subcellularLocation>
</comment>
<evidence type="ECO:0000256" key="4">
    <source>
        <dbReference type="ARBA" id="ARBA00004496"/>
    </source>
</evidence>
<evidence type="ECO:0000256" key="20">
    <source>
        <dbReference type="ARBA" id="ARBA00030493"/>
    </source>
</evidence>
<dbReference type="GO" id="GO:0003723">
    <property type="term" value="F:RNA binding"/>
    <property type="evidence" value="ECO:0007669"/>
    <property type="project" value="UniProtKB-UniRule"/>
</dbReference>
<dbReference type="GO" id="GO:0046872">
    <property type="term" value="F:metal ion binding"/>
    <property type="evidence" value="ECO:0007669"/>
    <property type="project" value="UniProtKB-KW"/>
</dbReference>